<dbReference type="Gene3D" id="3.40.50.1820">
    <property type="entry name" value="alpha/beta hydrolase"/>
    <property type="match status" value="1"/>
</dbReference>
<accession>A0A835XZK9</accession>
<dbReference type="InterPro" id="IPR042269">
    <property type="entry name" value="Ser_carbopepase_S28_SKS"/>
</dbReference>
<keyword evidence="7" id="KW-1185">Reference proteome</keyword>
<dbReference type="EMBL" id="JAEHOE010000044">
    <property type="protein sequence ID" value="KAG2492517.1"/>
    <property type="molecule type" value="Genomic_DNA"/>
</dbReference>
<evidence type="ECO:0008006" key="8">
    <source>
        <dbReference type="Google" id="ProtNLM"/>
    </source>
</evidence>
<keyword evidence="5" id="KW-0325">Glycoprotein</keyword>
<keyword evidence="3" id="KW-0732">Signal</keyword>
<keyword evidence="2" id="KW-0645">Protease</keyword>
<dbReference type="PANTHER" id="PTHR11010:SF38">
    <property type="entry name" value="LYSOSOMAL PRO-X CARBOXYPEPTIDASE"/>
    <property type="match status" value="1"/>
</dbReference>
<evidence type="ECO:0000256" key="5">
    <source>
        <dbReference type="ARBA" id="ARBA00023180"/>
    </source>
</evidence>
<dbReference type="InterPro" id="IPR029058">
    <property type="entry name" value="AB_hydrolase_fold"/>
</dbReference>
<dbReference type="Gene3D" id="1.20.120.980">
    <property type="entry name" value="Serine carboxypeptidase S28, SKS domain"/>
    <property type="match status" value="1"/>
</dbReference>
<organism evidence="6 7">
    <name type="scientific">Edaphochlamys debaryana</name>
    <dbReference type="NCBI Taxonomy" id="47281"/>
    <lineage>
        <taxon>Eukaryota</taxon>
        <taxon>Viridiplantae</taxon>
        <taxon>Chlorophyta</taxon>
        <taxon>core chlorophytes</taxon>
        <taxon>Chlorophyceae</taxon>
        <taxon>CS clade</taxon>
        <taxon>Chlamydomonadales</taxon>
        <taxon>Chlamydomonadales incertae sedis</taxon>
        <taxon>Edaphochlamys</taxon>
    </lineage>
</organism>
<dbReference type="SUPFAM" id="SSF53474">
    <property type="entry name" value="alpha/beta-Hydrolases"/>
    <property type="match status" value="1"/>
</dbReference>
<name>A0A835XZK9_9CHLO</name>
<evidence type="ECO:0000313" key="6">
    <source>
        <dbReference type="EMBL" id="KAG2492517.1"/>
    </source>
</evidence>
<evidence type="ECO:0000313" key="7">
    <source>
        <dbReference type="Proteomes" id="UP000612055"/>
    </source>
</evidence>
<dbReference type="AlphaFoldDB" id="A0A835XZK9"/>
<sequence length="458" mass="50551">MVFLSGAPAPEEQALESNEGPLVRLHPRKLSQPFAKLSKASIRKDLVHQCQEKWRNATLDHFSYGDPTEKGEIATFPQRYFVCTNQWQRQAADGSTGPIFFYLGNEADVLLYLNNTGLMWESAPEFGAMLVFAEHRYYGESVPYGKNVRKHMRYLGAEQALADYAELIWEIKEEYDAHDSAVIGFGGSYGGMLASWMRLKYPHALDGAIAGSAPIWNFFGEVPPFDPGSFAKGVTYDASELAGSAPACADNVRDTWDLLRIYGGDDAGRKFLATGLGLCPSVPLSSEDDVAYLREWLGAAFDMMAMGNFPYPSAYITNGHGELPAFPVRVACTFVASDNLSDSELLAAMGKAVGVFYNHTGEAACLDPWAGTDPDSDHDGDWWDFQWCAEMLMPFSKDGVTDMFWSDPFNLEAAVAACQERWGVTPRPLWANTEWGGRRISAGSNIVFSNGLLDPWHA</sequence>
<dbReference type="Pfam" id="PF05577">
    <property type="entry name" value="Peptidase_S28"/>
    <property type="match status" value="1"/>
</dbReference>
<dbReference type="PANTHER" id="PTHR11010">
    <property type="entry name" value="PROTEASE S28 PRO-X CARBOXYPEPTIDASE-RELATED"/>
    <property type="match status" value="1"/>
</dbReference>
<dbReference type="GO" id="GO:0070008">
    <property type="term" value="F:serine-type exopeptidase activity"/>
    <property type="evidence" value="ECO:0007669"/>
    <property type="project" value="InterPro"/>
</dbReference>
<dbReference type="Proteomes" id="UP000612055">
    <property type="component" value="Unassembled WGS sequence"/>
</dbReference>
<dbReference type="OrthoDB" id="2130629at2759"/>
<protein>
    <recommendedName>
        <fullName evidence="8">Lysosomal Pro-X carboxypeptidase</fullName>
    </recommendedName>
</protein>
<dbReference type="GO" id="GO:0006508">
    <property type="term" value="P:proteolysis"/>
    <property type="evidence" value="ECO:0007669"/>
    <property type="project" value="UniProtKB-KW"/>
</dbReference>
<dbReference type="GO" id="GO:0008239">
    <property type="term" value="F:dipeptidyl-peptidase activity"/>
    <property type="evidence" value="ECO:0007669"/>
    <property type="project" value="TreeGrafter"/>
</dbReference>
<dbReference type="InterPro" id="IPR008758">
    <property type="entry name" value="Peptidase_S28"/>
</dbReference>
<keyword evidence="4" id="KW-0378">Hydrolase</keyword>
<proteinExistence type="inferred from homology"/>
<reference evidence="6" key="1">
    <citation type="journal article" date="2020" name="bioRxiv">
        <title>Comparative genomics of Chlamydomonas.</title>
        <authorList>
            <person name="Craig R.J."/>
            <person name="Hasan A.R."/>
            <person name="Ness R.W."/>
            <person name="Keightley P.D."/>
        </authorList>
    </citation>
    <scope>NUCLEOTIDE SEQUENCE</scope>
    <source>
        <strain evidence="6">CCAP 11/70</strain>
    </source>
</reference>
<gene>
    <name evidence="6" type="ORF">HYH03_009182</name>
</gene>
<evidence type="ECO:0000256" key="4">
    <source>
        <dbReference type="ARBA" id="ARBA00022801"/>
    </source>
</evidence>
<comment type="caution">
    <text evidence="6">The sequence shown here is derived from an EMBL/GenBank/DDBJ whole genome shotgun (WGS) entry which is preliminary data.</text>
</comment>
<comment type="similarity">
    <text evidence="1">Belongs to the peptidase S28 family.</text>
</comment>
<evidence type="ECO:0000256" key="3">
    <source>
        <dbReference type="ARBA" id="ARBA00022729"/>
    </source>
</evidence>
<evidence type="ECO:0000256" key="2">
    <source>
        <dbReference type="ARBA" id="ARBA00022670"/>
    </source>
</evidence>
<evidence type="ECO:0000256" key="1">
    <source>
        <dbReference type="ARBA" id="ARBA00011079"/>
    </source>
</evidence>